<dbReference type="SUPFAM" id="SSF46955">
    <property type="entry name" value="Putative DNA-binding domain"/>
    <property type="match status" value="1"/>
</dbReference>
<keyword evidence="1" id="KW-0678">Repressor</keyword>
<evidence type="ECO:0000256" key="2">
    <source>
        <dbReference type="ARBA" id="ARBA00023015"/>
    </source>
</evidence>
<dbReference type="Gene3D" id="1.10.1660.10">
    <property type="match status" value="1"/>
</dbReference>
<feature type="domain" description="HTH merR-type" evidence="5">
    <location>
        <begin position="12"/>
        <end position="80"/>
    </location>
</feature>
<comment type="caution">
    <text evidence="6">The sequence shown here is derived from an EMBL/GenBank/DDBJ whole genome shotgun (WGS) entry which is preliminary data.</text>
</comment>
<dbReference type="PROSITE" id="PS50937">
    <property type="entry name" value="HTH_MERR_2"/>
    <property type="match status" value="1"/>
</dbReference>
<accession>A0A2N3LG51</accession>
<dbReference type="InterPro" id="IPR047057">
    <property type="entry name" value="MerR_fam"/>
</dbReference>
<sequence length="134" mass="15867">MNKKEIRRSMPILPISTVMQLTELSARQIRYYEEHELISPSRSEGNRRLYSLNDVDLLLEIKEYLEQGINMAGIKKLLTMKTAKIEAEKVEPVEVNKTNISDEQIRRVLREEMLQAGRFQRPSMKQNEFPKFYH</sequence>
<dbReference type="CDD" id="cd01105">
    <property type="entry name" value="HTH_GlnR-like"/>
    <property type="match status" value="1"/>
</dbReference>
<dbReference type="OrthoDB" id="9806513at2"/>
<gene>
    <name evidence="6" type="ORF">CWO92_18775</name>
</gene>
<reference evidence="6 7" key="1">
    <citation type="submission" date="2017-11" db="EMBL/GenBank/DDBJ databases">
        <title>Bacillus camelliae sp. nov., isolated from pu'er tea.</title>
        <authorList>
            <person name="Niu L."/>
        </authorList>
    </citation>
    <scope>NUCLEOTIDE SEQUENCE [LARGE SCALE GENOMIC DNA]</scope>
    <source>
        <strain evidence="6 7">7578-1</strain>
    </source>
</reference>
<proteinExistence type="predicted"/>
<organism evidence="6 7">
    <name type="scientific">Heyndrickxia camelliae</name>
    <dbReference type="NCBI Taxonomy" id="1707093"/>
    <lineage>
        <taxon>Bacteria</taxon>
        <taxon>Bacillati</taxon>
        <taxon>Bacillota</taxon>
        <taxon>Bacilli</taxon>
        <taxon>Bacillales</taxon>
        <taxon>Bacillaceae</taxon>
        <taxon>Heyndrickxia</taxon>
    </lineage>
</organism>
<dbReference type="EMBL" id="PIQO01000017">
    <property type="protein sequence ID" value="PKR83608.1"/>
    <property type="molecule type" value="Genomic_DNA"/>
</dbReference>
<evidence type="ECO:0000259" key="5">
    <source>
        <dbReference type="PROSITE" id="PS50937"/>
    </source>
</evidence>
<evidence type="ECO:0000256" key="3">
    <source>
        <dbReference type="ARBA" id="ARBA00023125"/>
    </source>
</evidence>
<dbReference type="PANTHER" id="PTHR30204:SF65">
    <property type="entry name" value="HTH-TYPE TRANSCRIPTIONAL REGULATOR TNRA"/>
    <property type="match status" value="1"/>
</dbReference>
<keyword evidence="7" id="KW-1185">Reference proteome</keyword>
<dbReference type="InterPro" id="IPR009061">
    <property type="entry name" value="DNA-bd_dom_put_sf"/>
</dbReference>
<protein>
    <submittedName>
        <fullName evidence="6">MerR family transcriptional regulator</fullName>
    </submittedName>
</protein>
<keyword evidence="3" id="KW-0238">DNA-binding</keyword>
<evidence type="ECO:0000313" key="6">
    <source>
        <dbReference type="EMBL" id="PKR83608.1"/>
    </source>
</evidence>
<dbReference type="SMART" id="SM00422">
    <property type="entry name" value="HTH_MERR"/>
    <property type="match status" value="1"/>
</dbReference>
<dbReference type="InterPro" id="IPR000551">
    <property type="entry name" value="MerR-type_HTH_dom"/>
</dbReference>
<evidence type="ECO:0000313" key="7">
    <source>
        <dbReference type="Proteomes" id="UP000233440"/>
    </source>
</evidence>
<keyword evidence="4" id="KW-0804">Transcription</keyword>
<dbReference type="GO" id="GO:0003677">
    <property type="term" value="F:DNA binding"/>
    <property type="evidence" value="ECO:0007669"/>
    <property type="project" value="UniProtKB-KW"/>
</dbReference>
<keyword evidence="2" id="KW-0805">Transcription regulation</keyword>
<dbReference type="RefSeq" id="WP_101355747.1">
    <property type="nucleotide sequence ID" value="NZ_PIQO01000017.1"/>
</dbReference>
<dbReference type="AlphaFoldDB" id="A0A2N3LG51"/>
<dbReference type="PANTHER" id="PTHR30204">
    <property type="entry name" value="REDOX-CYCLING DRUG-SENSING TRANSCRIPTIONAL ACTIVATOR SOXR"/>
    <property type="match status" value="1"/>
</dbReference>
<dbReference type="GO" id="GO:0003700">
    <property type="term" value="F:DNA-binding transcription factor activity"/>
    <property type="evidence" value="ECO:0007669"/>
    <property type="project" value="InterPro"/>
</dbReference>
<evidence type="ECO:0000256" key="4">
    <source>
        <dbReference type="ARBA" id="ARBA00023163"/>
    </source>
</evidence>
<dbReference type="Pfam" id="PF13411">
    <property type="entry name" value="MerR_1"/>
    <property type="match status" value="1"/>
</dbReference>
<name>A0A2N3LG51_9BACI</name>
<dbReference type="Proteomes" id="UP000233440">
    <property type="component" value="Unassembled WGS sequence"/>
</dbReference>
<evidence type="ECO:0000256" key="1">
    <source>
        <dbReference type="ARBA" id="ARBA00022491"/>
    </source>
</evidence>